<evidence type="ECO:0000313" key="2">
    <source>
        <dbReference type="EMBL" id="NCN65387.1"/>
    </source>
</evidence>
<dbReference type="Proteomes" id="UP000768163">
    <property type="component" value="Unassembled WGS sequence"/>
</dbReference>
<organism evidence="3 4">
    <name type="scientific">Candidatus Altarchaeum hamiconexum</name>
    <dbReference type="NCBI Taxonomy" id="1803513"/>
    <lineage>
        <taxon>Archaea</taxon>
        <taxon>Candidatus Altarchaeota</taxon>
        <taxon>Candidatus Altiarchaeia</taxon>
        <taxon>Candidatus Altarchaeales</taxon>
        <taxon>Candidatus Altarchaeaceae</taxon>
        <taxon>Candidatus Altarchaeum</taxon>
    </lineage>
</organism>
<dbReference type="AlphaFoldDB" id="A0A8J7YVL7"/>
<evidence type="ECO:0000313" key="3">
    <source>
        <dbReference type="EMBL" id="NCS91962.1"/>
    </source>
</evidence>
<sequence length="156" mass="18352">MIEMINFLPVFIRIGNQPAEYDIITTIFYVVSFWGVIGLVVYILKRWMDKDTLKVFSTKFLNLENEEREKLLKKYLKSKNKEEVEVAGHIFLTYYKEISGGIREEILGDLPKQNIKRIKKLIKEGEWNFIEQGYGDSERVFLQGNLATEILKIILI</sequence>
<proteinExistence type="predicted"/>
<reference evidence="3" key="1">
    <citation type="submission" date="2019-11" db="EMBL/GenBank/DDBJ databases">
        <title>Lipid analysis of CO2-rich subsurface aquifers suggests an autotrophy-based deep biosphere with lysolipids enriched in CPR bacteria.</title>
        <authorList>
            <person name="Probst A.J."/>
            <person name="Elling F.J."/>
            <person name="Castelle C.J."/>
            <person name="Zhu Q."/>
            <person name="Elvert M."/>
            <person name="Birarda G."/>
            <person name="Holman H.-Y."/>
            <person name="Lane K.R."/>
            <person name="Ladd B."/>
            <person name="Ryan M.C."/>
            <person name="Woyke T."/>
            <person name="Hinrichs K.-U."/>
            <person name="Banfield J.F."/>
        </authorList>
    </citation>
    <scope>NUCLEOTIDE SEQUENCE</scope>
    <source>
        <strain evidence="2">CG_2015-01_33_1645</strain>
        <strain evidence="3">CG_2015-04_33_537</strain>
    </source>
</reference>
<keyword evidence="1" id="KW-0812">Transmembrane</keyword>
<dbReference type="Proteomes" id="UP000738826">
    <property type="component" value="Unassembled WGS sequence"/>
</dbReference>
<dbReference type="EMBL" id="JAACVF010000134">
    <property type="protein sequence ID" value="NCN65387.1"/>
    <property type="molecule type" value="Genomic_DNA"/>
</dbReference>
<keyword evidence="1" id="KW-1133">Transmembrane helix</keyword>
<feature type="transmembrane region" description="Helical" evidence="1">
    <location>
        <begin position="23"/>
        <end position="44"/>
    </location>
</feature>
<gene>
    <name evidence="3" type="ORF">GW779_06165</name>
    <name evidence="2" type="ORF">GW910_04935</name>
</gene>
<accession>A0A8J7YVL7</accession>
<evidence type="ECO:0000256" key="1">
    <source>
        <dbReference type="SAM" id="Phobius"/>
    </source>
</evidence>
<dbReference type="EMBL" id="JAACQH010000139">
    <property type="protein sequence ID" value="NCS91962.1"/>
    <property type="molecule type" value="Genomic_DNA"/>
</dbReference>
<evidence type="ECO:0000313" key="4">
    <source>
        <dbReference type="Proteomes" id="UP000738826"/>
    </source>
</evidence>
<name>A0A8J7YVL7_9ARCH</name>
<keyword evidence="1" id="KW-0472">Membrane</keyword>
<comment type="caution">
    <text evidence="3">The sequence shown here is derived from an EMBL/GenBank/DDBJ whole genome shotgun (WGS) entry which is preliminary data.</text>
</comment>
<protein>
    <submittedName>
        <fullName evidence="3">Uncharacterized protein</fullName>
    </submittedName>
</protein>